<evidence type="ECO:0000313" key="4">
    <source>
        <dbReference type="Proteomes" id="UP000324748"/>
    </source>
</evidence>
<dbReference type="OrthoDB" id="2502975at2759"/>
<feature type="compositionally biased region" description="Polar residues" evidence="2">
    <location>
        <begin position="1402"/>
        <end position="1412"/>
    </location>
</feature>
<feature type="compositionally biased region" description="Polar residues" evidence="2">
    <location>
        <begin position="1137"/>
        <end position="1148"/>
    </location>
</feature>
<evidence type="ECO:0000256" key="1">
    <source>
        <dbReference type="SAM" id="Coils"/>
    </source>
</evidence>
<feature type="coiled-coil region" evidence="1">
    <location>
        <begin position="1199"/>
        <end position="1275"/>
    </location>
</feature>
<comment type="caution">
    <text evidence="3">The sequence shown here is derived from an EMBL/GenBank/DDBJ whole genome shotgun (WGS) entry which is preliminary data.</text>
</comment>
<feature type="compositionally biased region" description="Pro residues" evidence="2">
    <location>
        <begin position="383"/>
        <end position="396"/>
    </location>
</feature>
<feature type="compositionally biased region" description="Polar residues" evidence="2">
    <location>
        <begin position="831"/>
        <end position="868"/>
    </location>
</feature>
<feature type="region of interest" description="Disordered" evidence="2">
    <location>
        <begin position="744"/>
        <end position="781"/>
    </location>
</feature>
<organism evidence="3 4">
    <name type="scientific">Puccinia graminis f. sp. tritici</name>
    <dbReference type="NCBI Taxonomy" id="56615"/>
    <lineage>
        <taxon>Eukaryota</taxon>
        <taxon>Fungi</taxon>
        <taxon>Dikarya</taxon>
        <taxon>Basidiomycota</taxon>
        <taxon>Pucciniomycotina</taxon>
        <taxon>Pucciniomycetes</taxon>
        <taxon>Pucciniales</taxon>
        <taxon>Pucciniaceae</taxon>
        <taxon>Puccinia</taxon>
    </lineage>
</organism>
<feature type="compositionally biased region" description="Basic and acidic residues" evidence="2">
    <location>
        <begin position="1487"/>
        <end position="1502"/>
    </location>
</feature>
<feature type="compositionally biased region" description="Low complexity" evidence="2">
    <location>
        <begin position="1079"/>
        <end position="1090"/>
    </location>
</feature>
<feature type="region of interest" description="Disordered" evidence="2">
    <location>
        <begin position="1"/>
        <end position="30"/>
    </location>
</feature>
<proteinExistence type="predicted"/>
<feature type="compositionally biased region" description="Polar residues" evidence="2">
    <location>
        <begin position="255"/>
        <end position="268"/>
    </location>
</feature>
<feature type="region of interest" description="Disordered" evidence="2">
    <location>
        <begin position="1280"/>
        <end position="1553"/>
    </location>
</feature>
<feature type="region of interest" description="Disordered" evidence="2">
    <location>
        <begin position="829"/>
        <end position="876"/>
    </location>
</feature>
<feature type="compositionally biased region" description="Polar residues" evidence="2">
    <location>
        <begin position="1297"/>
        <end position="1315"/>
    </location>
</feature>
<feature type="compositionally biased region" description="Polar residues" evidence="2">
    <location>
        <begin position="1366"/>
        <end position="1382"/>
    </location>
</feature>
<keyword evidence="4" id="KW-1185">Reference proteome</keyword>
<feature type="compositionally biased region" description="Low complexity" evidence="2">
    <location>
        <begin position="9"/>
        <end position="22"/>
    </location>
</feature>
<evidence type="ECO:0000256" key="2">
    <source>
        <dbReference type="SAM" id="MobiDB-lite"/>
    </source>
</evidence>
<feature type="region of interest" description="Disordered" evidence="2">
    <location>
        <begin position="909"/>
        <end position="935"/>
    </location>
</feature>
<feature type="compositionally biased region" description="Basic and acidic residues" evidence="2">
    <location>
        <begin position="593"/>
        <end position="611"/>
    </location>
</feature>
<feature type="compositionally biased region" description="Polar residues" evidence="2">
    <location>
        <begin position="910"/>
        <end position="933"/>
    </location>
</feature>
<feature type="region of interest" description="Disordered" evidence="2">
    <location>
        <begin position="586"/>
        <end position="728"/>
    </location>
</feature>
<accession>A0A5B0LV84</accession>
<feature type="compositionally biased region" description="Polar residues" evidence="2">
    <location>
        <begin position="1508"/>
        <end position="1521"/>
    </location>
</feature>
<keyword evidence="1" id="KW-0175">Coiled coil</keyword>
<feature type="compositionally biased region" description="Acidic residues" evidence="2">
    <location>
        <begin position="1116"/>
        <end position="1130"/>
    </location>
</feature>
<reference evidence="3 4" key="1">
    <citation type="submission" date="2019-05" db="EMBL/GenBank/DDBJ databases">
        <title>Emergence of the Ug99 lineage of the wheat stem rust pathogen through somatic hybridization.</title>
        <authorList>
            <person name="Li F."/>
            <person name="Upadhyaya N.M."/>
            <person name="Sperschneider J."/>
            <person name="Matny O."/>
            <person name="Nguyen-Phuc H."/>
            <person name="Mago R."/>
            <person name="Raley C."/>
            <person name="Miller M.E."/>
            <person name="Silverstein K.A.T."/>
            <person name="Henningsen E."/>
            <person name="Hirsch C.D."/>
            <person name="Visser B."/>
            <person name="Pretorius Z.A."/>
            <person name="Steffenson B.J."/>
            <person name="Schwessinger B."/>
            <person name="Dodds P.N."/>
            <person name="Figueroa M."/>
        </authorList>
    </citation>
    <scope>NUCLEOTIDE SEQUENCE [LARGE SCALE GENOMIC DNA]</scope>
    <source>
        <strain evidence="3">21-0</strain>
    </source>
</reference>
<feature type="region of interest" description="Disordered" evidence="2">
    <location>
        <begin position="252"/>
        <end position="278"/>
    </location>
</feature>
<sequence>MVVFRTRKSSISLNDSHDSSGSVPPVKAPVEVISPSPHPLVPSCRVLSPVQAQGLKQYSFSSDVKPTSAYPHLRPSSNCSNESHQTQTSQPHPHCYPKSFAPKYSVGHQFSDPLQRANSIQSSPHQPQPQQQQLATRPRLASFMGAQDQSFPSAAPAQSSFRLFKSKILSSTSKLKQSAQFGLGPSSSNGAPYLSPSLAASSDLLNNPSQAAYHEQSASAGQQKFNTVSHVRRPNFNNPSQQEPADWVHLDPSALSLTPRPSTDSARPTSIHAGYSSSPAPMAIQAVHSTSPTNRIVIDSNSSRRNYPQFNNKPAMQAGPRVMRINPQSETLMRFNTPPSGNLPNNELSIHAQSLRAIPVPHGGGNALLSINASHPLRQAAPNLPPQHTDPPPFAPAPAAKLPAPPEPVPTSLAIEQAKTPPSTYREPPTFNRLGSNEPHLINTPQRLSSIQLEQPVKAASSSRVGAPETALSNIAVTTPSPPTPSAESNVLSASSIDRNGQMPEPDQAGYHHSTLKSSLAYRKPPTPPVDSASNSTAAPSFTVVTEITKPIIENQVAGPSSNMLSSPPAGSLDLGDFSYLFTNSNSAPTRTDTSDSKHQDSPLSKRRESIRPIPPPLAFVPLTGSSNLVFPPSQSPMTPTETLSVTDSRPSSTSQLSGRSDNFSSLPFLGNDQSSPRLPSTRSNQSPSPLPSTPIKSDKHASSTSSLHIAHSPSTRSPLPSSSSTASPTLLTFKSSLSTAELRSTSENFTSPLPTPLQKPIFPTSKPQTPEPQPVNSQSQFELEQARQMILGLQNQVKQLKDASLRPSPVIEENISDSSSTVAPLAAVTAGSNDDSQKSLLSVSIPSEPKSYSTENPSMEENQQQSDDSLETTPLHAKAQPASPFIDAALGRNPESESPAQYAFPSQEVARTTSQFNDADQQTERSLPQSVPSRLPLAQHRIRGMASTDFGKTFDPDVKPAASIPRRQIKLSLASAVSTEYRYDTPESCSTQMTTPSSISTSHRGQHGSSGKQPSLSERMRSNPGTNSHGHGWPRERQNSIHNPHPEQPTRLAGPGGQQEPRWLPSRPLNESVTSATVPRSLSSLSQSRVRPDPATSRIHRHHQPSPSISLQSIQDDEEFSESDSELESVFERTSHASSHQASRSGLDSLNEDSVLNLAGGKLNRLNLRLMTKPELLAIIKKQHAKLENTRLAFAAERDDLIDTLEQTREREAELSRERERLLAEDAWKTEELNRAREEIGWLSRLADTLELEKSRLENRANSMANELKRAVVDLRTVSTASSQGLGSSRDLRTQPVASYQTHSSLRSPVADTFTSRKSDSGSQGRSVRNSSHFHNSHSSTPHRVRQESVESDSTVCRLGPSPKLQVSRSQANLKNPSSSWRGHDPQASESPVISPRTRELNQPQRKSPAQRSMPDFRSPLSPLKIHSQRPARHEKLSSRQVNSRRRPSDAQSISSARSHTEEHDEEIESEDGFREDVIMEEEQEERGSRVDSWGQHELDRRHSRTNSESSQAISPSSTVFADHHRDHSSRTTTRSSSSQDRQDYGYRSSLVSLQLRPEDELFLENYLEEDADGLDSDLDY</sequence>
<feature type="compositionally biased region" description="Low complexity" evidence="2">
    <location>
        <begin position="119"/>
        <end position="133"/>
    </location>
</feature>
<name>A0A5B0LV84_PUCGR</name>
<feature type="region of interest" description="Disordered" evidence="2">
    <location>
        <begin position="63"/>
        <end position="98"/>
    </location>
</feature>
<feature type="compositionally biased region" description="Polar residues" evidence="2">
    <location>
        <begin position="487"/>
        <end position="499"/>
    </location>
</feature>
<dbReference type="EMBL" id="VSWC01000184">
    <property type="protein sequence ID" value="KAA1067999.1"/>
    <property type="molecule type" value="Genomic_DNA"/>
</dbReference>
<feature type="region of interest" description="Disordered" evidence="2">
    <location>
        <begin position="475"/>
        <end position="538"/>
    </location>
</feature>
<feature type="compositionally biased region" description="Low complexity" evidence="2">
    <location>
        <begin position="1106"/>
        <end position="1115"/>
    </location>
</feature>
<feature type="compositionally biased region" description="Polar residues" evidence="2">
    <location>
        <begin position="744"/>
        <end position="753"/>
    </location>
</feature>
<feature type="region of interest" description="Disordered" evidence="2">
    <location>
        <begin position="115"/>
        <end position="136"/>
    </location>
</feature>
<gene>
    <name evidence="3" type="ORF">PGT21_024526</name>
</gene>
<dbReference type="Proteomes" id="UP000324748">
    <property type="component" value="Unassembled WGS sequence"/>
</dbReference>
<feature type="compositionally biased region" description="Low complexity" evidence="2">
    <location>
        <begin position="1532"/>
        <end position="1541"/>
    </location>
</feature>
<evidence type="ECO:0000313" key="3">
    <source>
        <dbReference type="EMBL" id="KAA1067999.1"/>
    </source>
</evidence>
<feature type="region of interest" description="Disordered" evidence="2">
    <location>
        <begin position="378"/>
        <end position="409"/>
    </location>
</feature>
<protein>
    <submittedName>
        <fullName evidence="3">Uncharacterized protein</fullName>
    </submittedName>
</protein>
<feature type="compositionally biased region" description="Polar residues" evidence="2">
    <location>
        <begin position="75"/>
        <end position="91"/>
    </location>
</feature>
<feature type="compositionally biased region" description="Low complexity" evidence="2">
    <location>
        <begin position="713"/>
        <end position="728"/>
    </location>
</feature>
<feature type="region of interest" description="Disordered" evidence="2">
    <location>
        <begin position="981"/>
        <end position="1148"/>
    </location>
</feature>
<feature type="compositionally biased region" description="Polar residues" evidence="2">
    <location>
        <begin position="636"/>
        <end position="688"/>
    </location>
</feature>
<feature type="compositionally biased region" description="Low complexity" evidence="2">
    <location>
        <begin position="1331"/>
        <end position="1341"/>
    </location>
</feature>
<feature type="compositionally biased region" description="Polar residues" evidence="2">
    <location>
        <begin position="988"/>
        <end position="1017"/>
    </location>
</feature>